<dbReference type="Pfam" id="PF00359">
    <property type="entry name" value="PTS_EIIA_2"/>
    <property type="match status" value="1"/>
</dbReference>
<dbReference type="InterPro" id="IPR036095">
    <property type="entry name" value="PTS_EIIB-like_sf"/>
</dbReference>
<dbReference type="Gene3D" id="3.40.50.2300">
    <property type="match status" value="1"/>
</dbReference>
<dbReference type="STRING" id="137838.GCA_001458595_02405"/>
<dbReference type="GO" id="GO:0009401">
    <property type="term" value="P:phosphoenolpyruvate-dependent sugar phosphotransferase system"/>
    <property type="evidence" value="ECO:0007669"/>
    <property type="project" value="UniProtKB-KW"/>
</dbReference>
<dbReference type="GO" id="GO:0090563">
    <property type="term" value="F:protein-phosphocysteine-sugar phosphotransferase activity"/>
    <property type="evidence" value="ECO:0007669"/>
    <property type="project" value="TreeGrafter"/>
</dbReference>
<organism evidence="16 17">
    <name type="scientific">Clostridium neonatale</name>
    <dbReference type="NCBI Taxonomy" id="137838"/>
    <lineage>
        <taxon>Bacteria</taxon>
        <taxon>Bacillati</taxon>
        <taxon>Bacillota</taxon>
        <taxon>Clostridia</taxon>
        <taxon>Eubacteriales</taxon>
        <taxon>Clostridiaceae</taxon>
        <taxon>Clostridium</taxon>
    </lineage>
</organism>
<evidence type="ECO:0000313" key="16">
    <source>
        <dbReference type="EMBL" id="PEG31026.1"/>
    </source>
</evidence>
<dbReference type="SUPFAM" id="SSF52794">
    <property type="entry name" value="PTS system IIB component-like"/>
    <property type="match status" value="1"/>
</dbReference>
<keyword evidence="5" id="KW-0597">Phosphoprotein</keyword>
<feature type="transmembrane region" description="Helical" evidence="12">
    <location>
        <begin position="462"/>
        <end position="479"/>
    </location>
</feature>
<dbReference type="FunFam" id="3.40.50.2300:FF:000014">
    <property type="entry name" value="PTS system fructose-like transporter subunit IIB"/>
    <property type="match status" value="1"/>
</dbReference>
<evidence type="ECO:0000259" key="13">
    <source>
        <dbReference type="PROSITE" id="PS51094"/>
    </source>
</evidence>
<dbReference type="NCBIfam" id="TIGR00848">
    <property type="entry name" value="fruA"/>
    <property type="match status" value="1"/>
</dbReference>
<sequence length="624" mass="66469">MKIIDLLKSDCINLNLKNVNKNQCIDNLVDLMYKTGNIKDKEIYKKSILEREALSTTGIGDGIAIPHGKSSSVKQATLVAAVCRDGIDYDSLDGQPSKLFFMIAVPENGDNLHLEVLARLSTILMDNDFKESLINSRSNDEFLRLIDKKEKEKYGQEKNEYSNSNYRILAVTACPTGIAHTYMAAEALEEKAKEKGISIKVETNGSGGAKNVLKAQEIRNAECIIIAADKNVDMARFDGKKVIKTSVSNGIHKASNLIDEAINGKISVYHHDGQVSSGEDSMQNESLGHQIYKHLMNGVSHMLPFVIGGGILIALAFLFDDYSIDPSNFGMNTPFAAFLKTVGGQAFGFMLPILAGYIAMSIGDRPALAVGFVGGALANAGGSGFLGALLAGFVAGYLIVLLKKIFNKLPQSLEGIKPVLLYPFFGILIIGAIITFLINPPVGALNTMLSNGLNSMGSTSKILLGVVLGGMMSVDMGGPVNKAAYVFGTASLASGNFEIMAAVMAGGMVPPLAIALCTTFFKNRFTEKERQSGLTNYIMGLSFISEGAIPFAASDPLRVLPSCIIGSAVAGGMSMFLGCALRAPHGGVFVIPVVSNPFGYICAIVCGSIIGMFILAILKKPINK</sequence>
<evidence type="ECO:0000256" key="12">
    <source>
        <dbReference type="SAM" id="Phobius"/>
    </source>
</evidence>
<evidence type="ECO:0000256" key="1">
    <source>
        <dbReference type="ARBA" id="ARBA00004429"/>
    </source>
</evidence>
<dbReference type="Gene3D" id="3.40.930.10">
    <property type="entry name" value="Mannitol-specific EII, Chain A"/>
    <property type="match status" value="1"/>
</dbReference>
<feature type="transmembrane region" description="Helical" evidence="12">
    <location>
        <begin position="559"/>
        <end position="578"/>
    </location>
</feature>
<keyword evidence="4" id="KW-1003">Cell membrane</keyword>
<dbReference type="PROSITE" id="PS51099">
    <property type="entry name" value="PTS_EIIB_TYPE_2"/>
    <property type="match status" value="1"/>
</dbReference>
<dbReference type="SUPFAM" id="SSF55804">
    <property type="entry name" value="Phoshotransferase/anion transport protein"/>
    <property type="match status" value="1"/>
</dbReference>
<dbReference type="InterPro" id="IPR016152">
    <property type="entry name" value="PTrfase/Anion_transptr"/>
</dbReference>
<keyword evidence="8" id="KW-0598">Phosphotransferase system</keyword>
<evidence type="ECO:0000256" key="6">
    <source>
        <dbReference type="ARBA" id="ARBA00022597"/>
    </source>
</evidence>
<dbReference type="PANTHER" id="PTHR30505:SF28">
    <property type="entry name" value="PTS SYSTEM 2-O-ALPHA-MANNOSYL-D-GLYCERATE-SPECIFIC EIIABC COMPONENT"/>
    <property type="match status" value="1"/>
</dbReference>
<keyword evidence="3" id="KW-0813">Transport</keyword>
<dbReference type="InterPro" id="IPR003353">
    <property type="entry name" value="PTS_IIB_fruc"/>
</dbReference>
<dbReference type="Proteomes" id="UP000220840">
    <property type="component" value="Unassembled WGS sequence"/>
</dbReference>
<dbReference type="InterPro" id="IPR013014">
    <property type="entry name" value="PTS_EIIC_2"/>
</dbReference>
<dbReference type="InterPro" id="IPR003352">
    <property type="entry name" value="PTS_EIIC"/>
</dbReference>
<dbReference type="CDD" id="cd00211">
    <property type="entry name" value="PTS_IIA_fru"/>
    <property type="match status" value="1"/>
</dbReference>
<dbReference type="InterPro" id="IPR004715">
    <property type="entry name" value="PTS_IIA_fruc"/>
</dbReference>
<protein>
    <submittedName>
        <fullName evidence="16">PTS fructose transporter subunit IIC</fullName>
    </submittedName>
</protein>
<dbReference type="Pfam" id="PF02302">
    <property type="entry name" value="PTS_IIB"/>
    <property type="match status" value="1"/>
</dbReference>
<keyword evidence="10 12" id="KW-1133">Transmembrane helix</keyword>
<evidence type="ECO:0000259" key="14">
    <source>
        <dbReference type="PROSITE" id="PS51099"/>
    </source>
</evidence>
<dbReference type="PROSITE" id="PS51094">
    <property type="entry name" value="PTS_EIIA_TYPE_2"/>
    <property type="match status" value="1"/>
</dbReference>
<feature type="transmembrane region" description="Helical" evidence="12">
    <location>
        <begin position="302"/>
        <end position="319"/>
    </location>
</feature>
<gene>
    <name evidence="16" type="ORF">CQ394_04695</name>
</gene>
<dbReference type="RefSeq" id="WP_058295190.1">
    <property type="nucleotide sequence ID" value="NZ_CAMRXJ010000044.1"/>
</dbReference>
<keyword evidence="17" id="KW-1185">Reference proteome</keyword>
<dbReference type="GO" id="GO:0005886">
    <property type="term" value="C:plasma membrane"/>
    <property type="evidence" value="ECO:0007669"/>
    <property type="project" value="UniProtKB-SubCell"/>
</dbReference>
<dbReference type="InterPro" id="IPR050864">
    <property type="entry name" value="Bacterial_PTS_Sugar_Transport"/>
</dbReference>
<dbReference type="Pfam" id="PF02378">
    <property type="entry name" value="PTS_EIIC"/>
    <property type="match status" value="1"/>
</dbReference>
<dbReference type="EMBL" id="PDCJ01000001">
    <property type="protein sequence ID" value="PEG31026.1"/>
    <property type="molecule type" value="Genomic_DNA"/>
</dbReference>
<dbReference type="PROSITE" id="PS00372">
    <property type="entry name" value="PTS_EIIA_TYPE_2_HIS"/>
    <property type="match status" value="1"/>
</dbReference>
<evidence type="ECO:0000256" key="4">
    <source>
        <dbReference type="ARBA" id="ARBA00022475"/>
    </source>
</evidence>
<dbReference type="InterPro" id="IPR003501">
    <property type="entry name" value="PTS_EIIB_2/3"/>
</dbReference>
<evidence type="ECO:0000256" key="2">
    <source>
        <dbReference type="ARBA" id="ARBA00004496"/>
    </source>
</evidence>
<dbReference type="InterPro" id="IPR006327">
    <property type="entry name" value="PTS_IIC_fruc"/>
</dbReference>
<feature type="transmembrane region" description="Helical" evidence="12">
    <location>
        <begin position="339"/>
        <end position="360"/>
    </location>
</feature>
<accession>A0A2A7MH73</accession>
<evidence type="ECO:0000313" key="17">
    <source>
        <dbReference type="Proteomes" id="UP000220840"/>
    </source>
</evidence>
<comment type="subcellular location">
    <subcellularLocation>
        <location evidence="1">Cell inner membrane</location>
        <topology evidence="1">Multi-pass membrane protein</topology>
    </subcellularLocation>
    <subcellularLocation>
        <location evidence="2">Cytoplasm</location>
    </subcellularLocation>
</comment>
<evidence type="ECO:0000256" key="11">
    <source>
        <dbReference type="ARBA" id="ARBA00023136"/>
    </source>
</evidence>
<evidence type="ECO:0000256" key="3">
    <source>
        <dbReference type="ARBA" id="ARBA00022448"/>
    </source>
</evidence>
<evidence type="ECO:0000256" key="9">
    <source>
        <dbReference type="ARBA" id="ARBA00022692"/>
    </source>
</evidence>
<dbReference type="PROSITE" id="PS51104">
    <property type="entry name" value="PTS_EIIC_TYPE_2"/>
    <property type="match status" value="1"/>
</dbReference>
<dbReference type="PANTHER" id="PTHR30505">
    <property type="entry name" value="FRUCTOSE-LIKE PERMEASE"/>
    <property type="match status" value="1"/>
</dbReference>
<dbReference type="OrthoDB" id="9782569at2"/>
<evidence type="ECO:0000256" key="8">
    <source>
        <dbReference type="ARBA" id="ARBA00022683"/>
    </source>
</evidence>
<dbReference type="CDD" id="cd05569">
    <property type="entry name" value="PTS_IIB_fructose"/>
    <property type="match status" value="1"/>
</dbReference>
<dbReference type="FunFam" id="3.40.930.10:FF:000009">
    <property type="entry name" value="PTS system, fructose specific IIABC component"/>
    <property type="match status" value="1"/>
</dbReference>
<dbReference type="AlphaFoldDB" id="A0A2A7MH73"/>
<keyword evidence="11 12" id="KW-0472">Membrane</keyword>
<proteinExistence type="predicted"/>
<dbReference type="NCBIfam" id="TIGR01427">
    <property type="entry name" value="PTS_IIC_fructo"/>
    <property type="match status" value="1"/>
</dbReference>
<name>A0A2A7MH73_9CLOT</name>
<dbReference type="GO" id="GO:0022877">
    <property type="term" value="F:protein-N(PI)-phosphohistidine-fructose phosphotransferase system transporter activity"/>
    <property type="evidence" value="ECO:0007669"/>
    <property type="project" value="InterPro"/>
</dbReference>
<dbReference type="GO" id="GO:0005351">
    <property type="term" value="F:carbohydrate:proton symporter activity"/>
    <property type="evidence" value="ECO:0007669"/>
    <property type="project" value="InterPro"/>
</dbReference>
<dbReference type="NCBIfam" id="TIGR00829">
    <property type="entry name" value="FRU"/>
    <property type="match status" value="1"/>
</dbReference>
<feature type="transmembrane region" description="Helical" evidence="12">
    <location>
        <begin position="499"/>
        <end position="521"/>
    </location>
</feature>
<feature type="transmembrane region" description="Helical" evidence="12">
    <location>
        <begin position="598"/>
        <end position="618"/>
    </location>
</feature>
<feature type="transmembrane region" description="Helical" evidence="12">
    <location>
        <begin position="367"/>
        <end position="400"/>
    </location>
</feature>
<dbReference type="GO" id="GO:0005737">
    <property type="term" value="C:cytoplasm"/>
    <property type="evidence" value="ECO:0007669"/>
    <property type="project" value="UniProtKB-SubCell"/>
</dbReference>
<keyword evidence="7" id="KW-0808">Transferase</keyword>
<feature type="domain" description="PTS EIIB type-2" evidence="14">
    <location>
        <begin position="166"/>
        <end position="263"/>
    </location>
</feature>
<comment type="caution">
    <text evidence="16">The sequence shown here is derived from an EMBL/GenBank/DDBJ whole genome shotgun (WGS) entry which is preliminary data.</text>
</comment>
<evidence type="ECO:0000259" key="15">
    <source>
        <dbReference type="PROSITE" id="PS51104"/>
    </source>
</evidence>
<evidence type="ECO:0000256" key="5">
    <source>
        <dbReference type="ARBA" id="ARBA00022553"/>
    </source>
</evidence>
<dbReference type="InterPro" id="IPR002178">
    <property type="entry name" value="PTS_EIIA_type-2_dom"/>
</dbReference>
<keyword evidence="6" id="KW-0762">Sugar transport</keyword>
<dbReference type="InterPro" id="IPR013011">
    <property type="entry name" value="PTS_EIIB_2"/>
</dbReference>
<keyword evidence="9 12" id="KW-0812">Transmembrane</keyword>
<feature type="domain" description="PTS EIIA type-2" evidence="13">
    <location>
        <begin position="5"/>
        <end position="149"/>
    </location>
</feature>
<evidence type="ECO:0000256" key="10">
    <source>
        <dbReference type="ARBA" id="ARBA00022989"/>
    </source>
</evidence>
<feature type="domain" description="PTS EIIC type-2" evidence="15">
    <location>
        <begin position="291"/>
        <end position="624"/>
    </location>
</feature>
<evidence type="ECO:0000256" key="7">
    <source>
        <dbReference type="ARBA" id="ARBA00022679"/>
    </source>
</evidence>
<reference evidence="16 17" key="1">
    <citation type="submission" date="2017-10" db="EMBL/GenBank/DDBJ databases">
        <title>Effective Description of Clostridium neonatale sp. nov. linked to necrotizing enterocolitis in neonates and a clarification of species assignable to the genus Clostridium (Prazmowski 1880) emend. Lawson and Rainey 2016.</title>
        <authorList>
            <person name="Bernard K."/>
            <person name="Burdz T."/>
            <person name="Wiebe D."/>
            <person name="Balcewich B."/>
            <person name="Alfa M."/>
            <person name="Bernier A.-M."/>
        </authorList>
    </citation>
    <scope>NUCLEOTIDE SEQUENCE [LARGE SCALE GENOMIC DNA]</scope>
    <source>
        <strain evidence="16 17">LCDC99A005</strain>
    </source>
</reference>
<feature type="transmembrane region" description="Helical" evidence="12">
    <location>
        <begin position="420"/>
        <end position="442"/>
    </location>
</feature>